<gene>
    <name evidence="1" type="ORF">CLUMA_CG006450</name>
</gene>
<organism evidence="1 2">
    <name type="scientific">Clunio marinus</name>
    <dbReference type="NCBI Taxonomy" id="568069"/>
    <lineage>
        <taxon>Eukaryota</taxon>
        <taxon>Metazoa</taxon>
        <taxon>Ecdysozoa</taxon>
        <taxon>Arthropoda</taxon>
        <taxon>Hexapoda</taxon>
        <taxon>Insecta</taxon>
        <taxon>Pterygota</taxon>
        <taxon>Neoptera</taxon>
        <taxon>Endopterygota</taxon>
        <taxon>Diptera</taxon>
        <taxon>Nematocera</taxon>
        <taxon>Chironomoidea</taxon>
        <taxon>Chironomidae</taxon>
        <taxon>Clunio</taxon>
    </lineage>
</organism>
<dbReference type="Proteomes" id="UP000183832">
    <property type="component" value="Unassembled WGS sequence"/>
</dbReference>
<reference evidence="1 2" key="1">
    <citation type="submission" date="2015-04" db="EMBL/GenBank/DDBJ databases">
        <authorList>
            <person name="Syromyatnikov M.Y."/>
            <person name="Popov V.N."/>
        </authorList>
    </citation>
    <scope>NUCLEOTIDE SEQUENCE [LARGE SCALE GENOMIC DNA]</scope>
</reference>
<proteinExistence type="predicted"/>
<name>A0A1J1HX87_9DIPT</name>
<keyword evidence="2" id="KW-1185">Reference proteome</keyword>
<evidence type="ECO:0000313" key="2">
    <source>
        <dbReference type="Proteomes" id="UP000183832"/>
    </source>
</evidence>
<dbReference type="AlphaFoldDB" id="A0A1J1HX87"/>
<evidence type="ECO:0000313" key="1">
    <source>
        <dbReference type="EMBL" id="CRK92688.1"/>
    </source>
</evidence>
<dbReference type="EMBL" id="CVRI01000035">
    <property type="protein sequence ID" value="CRK92688.1"/>
    <property type="molecule type" value="Genomic_DNA"/>
</dbReference>
<accession>A0A1J1HX87</accession>
<sequence>MGVGVNVWMTDDDDDNDKSKHTQYVYTLQVQKCYVTMEPCTKRYTWYMWNKDLNYFDKVKPEAK</sequence>
<protein>
    <submittedName>
        <fullName evidence="1">CLUMA_CG006450, isoform A</fullName>
    </submittedName>
</protein>